<evidence type="ECO:0000256" key="4">
    <source>
        <dbReference type="PROSITE-ProRule" id="PRU00091"/>
    </source>
</evidence>
<dbReference type="InterPro" id="IPR017455">
    <property type="entry name" value="Znf_FYVE-rel"/>
</dbReference>
<reference evidence="7 8" key="1">
    <citation type="journal article" date="2018" name="BMC Genomics">
        <title>Genomic evidence for intraspecific hybridization in a clonal and extremely halotolerant yeast.</title>
        <authorList>
            <person name="Gostincar C."/>
            <person name="Stajich J.E."/>
            <person name="Zupancic J."/>
            <person name="Zalar P."/>
            <person name="Gunde-Cimerman N."/>
        </authorList>
    </citation>
    <scope>NUCLEOTIDE SEQUENCE [LARGE SCALE GENOMIC DNA]</scope>
    <source>
        <strain evidence="7 8">EXF-10513</strain>
    </source>
</reference>
<dbReference type="PROSITE" id="PS00028">
    <property type="entry name" value="ZINC_FINGER_C2H2_1"/>
    <property type="match status" value="1"/>
</dbReference>
<name>A0A3M7GUI8_HORWE</name>
<evidence type="ECO:0000313" key="7">
    <source>
        <dbReference type="EMBL" id="RMZ04387.1"/>
    </source>
</evidence>
<protein>
    <recommendedName>
        <fullName evidence="6">FYVE-type domain-containing protein</fullName>
    </recommendedName>
</protein>
<dbReference type="PROSITE" id="PS50178">
    <property type="entry name" value="ZF_FYVE"/>
    <property type="match status" value="2"/>
</dbReference>
<evidence type="ECO:0000256" key="2">
    <source>
        <dbReference type="ARBA" id="ARBA00022771"/>
    </source>
</evidence>
<evidence type="ECO:0000256" key="1">
    <source>
        <dbReference type="ARBA" id="ARBA00022723"/>
    </source>
</evidence>
<organism evidence="7 8">
    <name type="scientific">Hortaea werneckii</name>
    <name type="common">Black yeast</name>
    <name type="synonym">Cladosporium werneckii</name>
    <dbReference type="NCBI Taxonomy" id="91943"/>
    <lineage>
        <taxon>Eukaryota</taxon>
        <taxon>Fungi</taxon>
        <taxon>Dikarya</taxon>
        <taxon>Ascomycota</taxon>
        <taxon>Pezizomycotina</taxon>
        <taxon>Dothideomycetes</taxon>
        <taxon>Dothideomycetidae</taxon>
        <taxon>Mycosphaerellales</taxon>
        <taxon>Teratosphaeriaceae</taxon>
        <taxon>Hortaea</taxon>
    </lineage>
</organism>
<dbReference type="GO" id="GO:0008270">
    <property type="term" value="F:zinc ion binding"/>
    <property type="evidence" value="ECO:0007669"/>
    <property type="project" value="UniProtKB-KW"/>
</dbReference>
<evidence type="ECO:0000313" key="8">
    <source>
        <dbReference type="Proteomes" id="UP000269539"/>
    </source>
</evidence>
<dbReference type="InterPro" id="IPR036531">
    <property type="entry name" value="Rbsn_Rab-bd_sf"/>
</dbReference>
<dbReference type="InterPro" id="IPR013083">
    <property type="entry name" value="Znf_RING/FYVE/PHD"/>
</dbReference>
<dbReference type="InterPro" id="IPR013087">
    <property type="entry name" value="Znf_C2H2_type"/>
</dbReference>
<dbReference type="InterPro" id="IPR000306">
    <property type="entry name" value="Znf_FYVE"/>
</dbReference>
<evidence type="ECO:0000256" key="5">
    <source>
        <dbReference type="SAM" id="MobiDB-lite"/>
    </source>
</evidence>
<dbReference type="Gene3D" id="4.10.860.20">
    <property type="entry name" value="Rabenosyn, Rab binding domain"/>
    <property type="match status" value="1"/>
</dbReference>
<dbReference type="Gene3D" id="3.30.40.10">
    <property type="entry name" value="Zinc/RING finger domain, C3HC4 (zinc finger)"/>
    <property type="match status" value="2"/>
</dbReference>
<feature type="region of interest" description="Disordered" evidence="5">
    <location>
        <begin position="1"/>
        <end position="62"/>
    </location>
</feature>
<feature type="region of interest" description="Disordered" evidence="5">
    <location>
        <begin position="153"/>
        <end position="187"/>
    </location>
</feature>
<comment type="caution">
    <text evidence="7">The sequence shown here is derived from an EMBL/GenBank/DDBJ whole genome shotgun (WGS) entry which is preliminary data.</text>
</comment>
<evidence type="ECO:0000259" key="6">
    <source>
        <dbReference type="PROSITE" id="PS50178"/>
    </source>
</evidence>
<dbReference type="PANTHER" id="PTHR23164:SF29">
    <property type="entry name" value="E3 UBIQUITIN-PROTEIN LIGASE PIB1"/>
    <property type="match status" value="1"/>
</dbReference>
<dbReference type="AlphaFoldDB" id="A0A3M7GUI8"/>
<feature type="domain" description="FYVE-type" evidence="6">
    <location>
        <begin position="353"/>
        <end position="423"/>
    </location>
</feature>
<feature type="domain" description="FYVE-type" evidence="6">
    <location>
        <begin position="204"/>
        <end position="269"/>
    </location>
</feature>
<accession>A0A3M7GUI8</accession>
<dbReference type="SUPFAM" id="SSF140125">
    <property type="entry name" value="Rabenosyn-5 Rab-binding domain-like"/>
    <property type="match status" value="1"/>
</dbReference>
<feature type="compositionally biased region" description="Low complexity" evidence="5">
    <location>
        <begin position="573"/>
        <end position="590"/>
    </location>
</feature>
<keyword evidence="2 4" id="KW-0863">Zinc-finger</keyword>
<dbReference type="CDD" id="cd15737">
    <property type="entry name" value="FYVE2_Vac1p_like"/>
    <property type="match status" value="1"/>
</dbReference>
<dbReference type="EMBL" id="QWIO01000195">
    <property type="protein sequence ID" value="RMZ04387.1"/>
    <property type="molecule type" value="Genomic_DNA"/>
</dbReference>
<dbReference type="PANTHER" id="PTHR23164">
    <property type="entry name" value="EARLY ENDOSOME ANTIGEN 1"/>
    <property type="match status" value="1"/>
</dbReference>
<dbReference type="CDD" id="cd15761">
    <property type="entry name" value="FYVE1_Vac1p_like"/>
    <property type="match status" value="1"/>
</dbReference>
<feature type="compositionally biased region" description="Low complexity" evidence="5">
    <location>
        <begin position="33"/>
        <end position="59"/>
    </location>
</feature>
<dbReference type="SMART" id="SM00064">
    <property type="entry name" value="FYVE"/>
    <property type="match status" value="2"/>
</dbReference>
<dbReference type="SUPFAM" id="SSF57903">
    <property type="entry name" value="FYVE/PHD zinc finger"/>
    <property type="match status" value="2"/>
</dbReference>
<dbReference type="Pfam" id="PF01363">
    <property type="entry name" value="FYVE"/>
    <property type="match status" value="2"/>
</dbReference>
<gene>
    <name evidence="7" type="ORF">D0864_02736</name>
</gene>
<evidence type="ECO:0000256" key="3">
    <source>
        <dbReference type="ARBA" id="ARBA00022833"/>
    </source>
</evidence>
<keyword evidence="3" id="KW-0862">Zinc</keyword>
<proteinExistence type="predicted"/>
<dbReference type="InterPro" id="IPR011011">
    <property type="entry name" value="Znf_FYVE_PHD"/>
</dbReference>
<feature type="region of interest" description="Disordered" evidence="5">
    <location>
        <begin position="544"/>
        <end position="596"/>
    </location>
</feature>
<sequence>MAARRSLGGGRVLGSGKNLAPPVPTRPGKQPVQQPSGLLSPSESSVSLSSQTSSTPPISAENEDITSRVALDEHGSAQAAAAASSRMVCPICNEEMLTLLQLNRHIDDNHANLEEVEQQEAKTWFEQQVVKARKFQPFHMLNQKLRGMEDFESNNALPPLHVGTPPSQGSRGASPTPAPPPRPIDAQLDPEEVISKSHWQRSSGNDVCSDPICGRRLGATNGQINCRHCGKLFCDEHTMYQMKLSRSAQHEPVRGLWYRVCETCYKTRQGYNDHNGFARSHLDFFKSARRKTVDKQYLETSRLETRLTRLTQLLADPPADPNQSASNVLWSSIAGNKSYLQSLEQSVVPWEEDASVNECPFCQQPFSQYSLRRHHCRTCGRVVCADPATACSSEMGLDVDTKKSLGKVPVDVRLCKDCQRTIFSKADFARELAAQTTDQRAYNNLKQFEHGIRLLLPKFQRLLVALQDPEKPPTPTQLTEASKVRKRLTEAFTQYDVAARRIRDLPTDSPTQQKLQKAVHQQATSFLHVHMLPLKSLPKIMKHAAPPRTSSLPNGKPQPGPLASIKNNETSDNASGARPASSRASSNSSAQVTALEAEEKELRERLIVLEEQKFMVSEMIADANKRRRFDEVAALAQNVEDLSRDIDQIQGQLAQMDFARIIGRFTLSLYHASREGRARYEAYEAFDSGIHLPVQSSSSGIRPNTRAHPEEYFLSAITASIILDGVHSQHSP</sequence>
<dbReference type="InterPro" id="IPR021565">
    <property type="entry name" value="Rbsn_Rab-bd"/>
</dbReference>
<keyword evidence="1" id="KW-0479">Metal-binding</keyword>
<dbReference type="Proteomes" id="UP000269539">
    <property type="component" value="Unassembled WGS sequence"/>
</dbReference>
<dbReference type="Pfam" id="PF11464">
    <property type="entry name" value="Rbsn"/>
    <property type="match status" value="1"/>
</dbReference>